<keyword evidence="2" id="KW-1133">Transmembrane helix</keyword>
<feature type="compositionally biased region" description="Gly residues" evidence="1">
    <location>
        <begin position="371"/>
        <end position="381"/>
    </location>
</feature>
<accession>A0A2V0NKU3</accession>
<organism evidence="3 4">
    <name type="scientific">Raphidocelis subcapitata</name>
    <dbReference type="NCBI Taxonomy" id="307507"/>
    <lineage>
        <taxon>Eukaryota</taxon>
        <taxon>Viridiplantae</taxon>
        <taxon>Chlorophyta</taxon>
        <taxon>core chlorophytes</taxon>
        <taxon>Chlorophyceae</taxon>
        <taxon>CS clade</taxon>
        <taxon>Sphaeropleales</taxon>
        <taxon>Selenastraceae</taxon>
        <taxon>Raphidocelis</taxon>
    </lineage>
</organism>
<comment type="caution">
    <text evidence="3">The sequence shown here is derived from an EMBL/GenBank/DDBJ whole genome shotgun (WGS) entry which is preliminary data.</text>
</comment>
<name>A0A2V0NKU3_9CHLO</name>
<feature type="compositionally biased region" description="Gly residues" evidence="1">
    <location>
        <begin position="73"/>
        <end position="96"/>
    </location>
</feature>
<feature type="compositionally biased region" description="Low complexity" evidence="1">
    <location>
        <begin position="596"/>
        <end position="608"/>
    </location>
</feature>
<proteinExistence type="predicted"/>
<feature type="transmembrane region" description="Helical" evidence="2">
    <location>
        <begin position="690"/>
        <end position="711"/>
    </location>
</feature>
<keyword evidence="4" id="KW-1185">Reference proteome</keyword>
<feature type="compositionally biased region" description="Low complexity" evidence="1">
    <location>
        <begin position="23"/>
        <end position="47"/>
    </location>
</feature>
<feature type="compositionally biased region" description="Gly residues" evidence="1">
    <location>
        <begin position="609"/>
        <end position="620"/>
    </location>
</feature>
<keyword evidence="2" id="KW-0472">Membrane</keyword>
<feature type="compositionally biased region" description="Low complexity" evidence="1">
    <location>
        <begin position="55"/>
        <end position="72"/>
    </location>
</feature>
<evidence type="ECO:0000256" key="1">
    <source>
        <dbReference type="SAM" id="MobiDB-lite"/>
    </source>
</evidence>
<reference evidence="3 4" key="1">
    <citation type="journal article" date="2018" name="Sci. Rep.">
        <title>Raphidocelis subcapitata (=Pseudokirchneriella subcapitata) provides an insight into genome evolution and environmental adaptations in the Sphaeropleales.</title>
        <authorList>
            <person name="Suzuki S."/>
            <person name="Yamaguchi H."/>
            <person name="Nakajima N."/>
            <person name="Kawachi M."/>
        </authorList>
    </citation>
    <scope>NUCLEOTIDE SEQUENCE [LARGE SCALE GENOMIC DNA]</scope>
    <source>
        <strain evidence="3 4">NIES-35</strain>
    </source>
</reference>
<feature type="compositionally biased region" description="Low complexity" evidence="1">
    <location>
        <begin position="492"/>
        <end position="503"/>
    </location>
</feature>
<feature type="region of interest" description="Disordered" evidence="1">
    <location>
        <begin position="1"/>
        <end position="103"/>
    </location>
</feature>
<feature type="transmembrane region" description="Helical" evidence="2">
    <location>
        <begin position="663"/>
        <end position="684"/>
    </location>
</feature>
<dbReference type="AlphaFoldDB" id="A0A2V0NKU3"/>
<dbReference type="Proteomes" id="UP000247498">
    <property type="component" value="Unassembled WGS sequence"/>
</dbReference>
<feature type="compositionally biased region" description="Low complexity" evidence="1">
    <location>
        <begin position="571"/>
        <end position="583"/>
    </location>
</feature>
<feature type="compositionally biased region" description="Gly residues" evidence="1">
    <location>
        <begin position="390"/>
        <end position="401"/>
    </location>
</feature>
<feature type="region of interest" description="Disordered" evidence="1">
    <location>
        <begin position="469"/>
        <end position="620"/>
    </location>
</feature>
<feature type="transmembrane region" description="Helical" evidence="2">
    <location>
        <begin position="144"/>
        <end position="168"/>
    </location>
</feature>
<dbReference type="InParanoid" id="A0A2V0NKU3"/>
<evidence type="ECO:0000256" key="2">
    <source>
        <dbReference type="SAM" id="Phobius"/>
    </source>
</evidence>
<dbReference type="EMBL" id="BDRX01000003">
    <property type="protein sequence ID" value="GBF87971.1"/>
    <property type="molecule type" value="Genomic_DNA"/>
</dbReference>
<gene>
    <name evidence="3" type="ORF">Rsub_00683</name>
</gene>
<feature type="compositionally biased region" description="Low complexity" evidence="1">
    <location>
        <begin position="522"/>
        <end position="553"/>
    </location>
</feature>
<feature type="transmembrane region" description="Helical" evidence="2">
    <location>
        <begin position="293"/>
        <end position="312"/>
    </location>
</feature>
<evidence type="ECO:0000313" key="3">
    <source>
        <dbReference type="EMBL" id="GBF87971.1"/>
    </source>
</evidence>
<sequence>MQAAGPRPTAAAVIPGRPWPLQPRGRSTRTSSGSARAAAAAAAASPLPRRPPRARPAAARRAPAAPPRALGRGADGPGAGGPGSGGGGGEDGGGGPAVSPEEEAVQELVYSTAFESLRAVLGLGLTVALGVGLSGTSLDPPSLSLGAAFAAPAVLLGAVLLLVPWGGVPTSQQLLAMQRAAEEAAASFGLDLPTRRTPLARPTPRTTPEALALLQAFFLEPWNLGTGPKSVRLQAWEAADRFVTVIADEVLFRACLAGWGASLVTKVLATVPSDSTGPLFWARALGLASSPGVGLWAAAAALALLSAPTYYSKARTAQRFVRSSALDVSALFQCWEGPPEAWLVRIQRAPALGLRAPPRPEAFLLPEETIAGGGGGGGGSESEGEEAGQAAGGHSGGGDTGGSSSSSSGAAATAARAAPVAAAAVAAGSGAVAAAAPAAAAVPVPSIAELRAAIKGIYILTSVTDPEAEAAAGSSGSGSGSGSSESEKKASGTEASSSGAAAGASGGADDDDFLAKAERVLRSNSSSSGSSGASGGDLSPSSSLSDSASEADGGPLGSLQSVRSAGGDGGSDAAAGPLPSGWGSVSGAGGGERAPEAAAATQLAAAPSGSGGEGEGGDVGGALQRTLARLASGPYGRVLRRGAVEDGVRSTTAAAVATAEDMLAARIMVLYAFLVDASAYGSFAASGGNLAASIAAGLCLAGGIAGVEAAASAAMRARLRAAGRSLSFLGQ</sequence>
<protein>
    <submittedName>
        <fullName evidence="3">Uncharacterized protein</fullName>
    </submittedName>
</protein>
<feature type="transmembrane region" description="Helical" evidence="2">
    <location>
        <begin position="119"/>
        <end position="138"/>
    </location>
</feature>
<evidence type="ECO:0000313" key="4">
    <source>
        <dbReference type="Proteomes" id="UP000247498"/>
    </source>
</evidence>
<feature type="region of interest" description="Disordered" evidence="1">
    <location>
        <begin position="367"/>
        <end position="409"/>
    </location>
</feature>
<feature type="transmembrane region" description="Helical" evidence="2">
    <location>
        <begin position="250"/>
        <end position="273"/>
    </location>
</feature>
<keyword evidence="2" id="KW-0812">Transmembrane</keyword>